<dbReference type="Gene3D" id="3.30.70.270">
    <property type="match status" value="1"/>
</dbReference>
<reference evidence="2" key="2">
    <citation type="submission" date="2022-01" db="EMBL/GenBank/DDBJ databases">
        <authorList>
            <person name="Yamashiro T."/>
            <person name="Shiraishi A."/>
            <person name="Satake H."/>
            <person name="Nakayama K."/>
        </authorList>
    </citation>
    <scope>NUCLEOTIDE SEQUENCE</scope>
</reference>
<dbReference type="InterPro" id="IPR043502">
    <property type="entry name" value="DNA/RNA_pol_sf"/>
</dbReference>
<evidence type="ECO:0008006" key="4">
    <source>
        <dbReference type="Google" id="ProtNLM"/>
    </source>
</evidence>
<feature type="region of interest" description="Disordered" evidence="1">
    <location>
        <begin position="168"/>
        <end position="188"/>
    </location>
</feature>
<evidence type="ECO:0000313" key="3">
    <source>
        <dbReference type="Proteomes" id="UP001151760"/>
    </source>
</evidence>
<sequence length="838" mass="94610">MDYPTLRTLPKSKMGQARNFTPSDSTVEEARAYQTSRQISKQASGSANALHDLVFTAMGPPLGTTQTTATITSTEEKQKRDLARALQARLNFGPEDKSSPPRTQRKGAERITVDLQYSVESERKFRAGLVRWSQQAWTKALPSERKVLLRTVGQALAGRVSFILRRSPRTTRTQKRDTGNPRTNIGKTKTKICPVPWRRQKVDPVDHLKSSNRPAHYLKLGQPVLVSSCLIHLIGRRGTEERKCAKTPVERRQGETAPRSVTSAYVERYKGRMHTRQGVPDVSRSRYTPVKTQRRRDTPQQKVQTSKATPLRTPEEKRVGNGYCVIIGRRTQEGKINKARFGGRRRTRDKAAPSIGCSHGSEKHKQKSAKNFRMDYISGISSHFNATTARVDATYHRDICSRVTTSTACTFDGGDICRLTVRTLLPKSATESKKSVNRQRRRLDWLHGRKRYGPWGTRYGYGGNKSNPQQLDEFHGDRSPSPYIGIIGGQGSQTKRQHATKVTNLKVAIHPDYPEQEVSIGGSLSDTGRAAYSPVRQKKRIGQAPERAKAILEELCGMCLDFTELNKDVHKTAIHYGDRWKVESLCGYPFKCFLDAYKGYHQIQMAKDDEEKTAFHTSQGVYCYTKMPFGLKECVAATYQRLVDNAFGGEVGRNLDEDLVDDIVIKSNRRRRYDERSQTFNGKLAWFETGSYPKSADKSLPLFQKTLKKCYEEGRLHVGLQKQKKLSRAQASILAAFPTLVAPRQTTHRCEGQILADFLIEKHEIRCRLPLSEVILTDPWILFTDGCHAEDSLGAGLFLTKPEGMEFTYALRFEFTATNYGGVRSANCGGYELQLDWV</sequence>
<reference evidence="2" key="1">
    <citation type="journal article" date="2022" name="Int. J. Mol. Sci.">
        <title>Draft Genome of Tanacetum Coccineum: Genomic Comparison of Closely Related Tanacetum-Family Plants.</title>
        <authorList>
            <person name="Yamashiro T."/>
            <person name="Shiraishi A."/>
            <person name="Nakayama K."/>
            <person name="Satake H."/>
        </authorList>
    </citation>
    <scope>NUCLEOTIDE SEQUENCE</scope>
</reference>
<dbReference type="PANTHER" id="PTHR24559:SF444">
    <property type="entry name" value="REVERSE TRANSCRIPTASE DOMAIN-CONTAINING PROTEIN"/>
    <property type="match status" value="1"/>
</dbReference>
<accession>A0ABQ4Y9J7</accession>
<dbReference type="Proteomes" id="UP001151760">
    <property type="component" value="Unassembled WGS sequence"/>
</dbReference>
<dbReference type="SUPFAM" id="SSF56672">
    <property type="entry name" value="DNA/RNA polymerases"/>
    <property type="match status" value="1"/>
</dbReference>
<keyword evidence="3" id="KW-1185">Reference proteome</keyword>
<dbReference type="EMBL" id="BQNB010010200">
    <property type="protein sequence ID" value="GJS74027.1"/>
    <property type="molecule type" value="Genomic_DNA"/>
</dbReference>
<feature type="region of interest" description="Disordered" evidence="1">
    <location>
        <begin position="90"/>
        <end position="109"/>
    </location>
</feature>
<dbReference type="InterPro" id="IPR053134">
    <property type="entry name" value="RNA-dir_DNA_polymerase"/>
</dbReference>
<gene>
    <name evidence="2" type="ORF">Tco_0706868</name>
</gene>
<dbReference type="PANTHER" id="PTHR24559">
    <property type="entry name" value="TRANSPOSON TY3-I GAG-POL POLYPROTEIN"/>
    <property type="match status" value="1"/>
</dbReference>
<feature type="region of interest" description="Disordered" evidence="1">
    <location>
        <begin position="341"/>
        <end position="368"/>
    </location>
</feature>
<dbReference type="InterPro" id="IPR043128">
    <property type="entry name" value="Rev_trsase/Diguanyl_cyclase"/>
</dbReference>
<feature type="region of interest" description="Disordered" evidence="1">
    <location>
        <begin position="1"/>
        <end position="25"/>
    </location>
</feature>
<evidence type="ECO:0000313" key="2">
    <source>
        <dbReference type="EMBL" id="GJS74027.1"/>
    </source>
</evidence>
<dbReference type="Gene3D" id="3.10.10.10">
    <property type="entry name" value="HIV Type 1 Reverse Transcriptase, subunit A, domain 1"/>
    <property type="match status" value="1"/>
</dbReference>
<protein>
    <recommendedName>
        <fullName evidence="4">Reverse transcriptase domain-containing protein</fullName>
    </recommendedName>
</protein>
<evidence type="ECO:0000256" key="1">
    <source>
        <dbReference type="SAM" id="MobiDB-lite"/>
    </source>
</evidence>
<feature type="region of interest" description="Disordered" evidence="1">
    <location>
        <begin position="274"/>
        <end position="314"/>
    </location>
</feature>
<dbReference type="CDD" id="cd01647">
    <property type="entry name" value="RT_LTR"/>
    <property type="match status" value="1"/>
</dbReference>
<comment type="caution">
    <text evidence="2">The sequence shown here is derived from an EMBL/GenBank/DDBJ whole genome shotgun (WGS) entry which is preliminary data.</text>
</comment>
<name>A0ABQ4Y9J7_9ASTR</name>
<proteinExistence type="predicted"/>
<organism evidence="2 3">
    <name type="scientific">Tanacetum coccineum</name>
    <dbReference type="NCBI Taxonomy" id="301880"/>
    <lineage>
        <taxon>Eukaryota</taxon>
        <taxon>Viridiplantae</taxon>
        <taxon>Streptophyta</taxon>
        <taxon>Embryophyta</taxon>
        <taxon>Tracheophyta</taxon>
        <taxon>Spermatophyta</taxon>
        <taxon>Magnoliopsida</taxon>
        <taxon>eudicotyledons</taxon>
        <taxon>Gunneridae</taxon>
        <taxon>Pentapetalae</taxon>
        <taxon>asterids</taxon>
        <taxon>campanulids</taxon>
        <taxon>Asterales</taxon>
        <taxon>Asteraceae</taxon>
        <taxon>Asteroideae</taxon>
        <taxon>Anthemideae</taxon>
        <taxon>Anthemidinae</taxon>
        <taxon>Tanacetum</taxon>
    </lineage>
</organism>